<evidence type="ECO:0000313" key="2">
    <source>
        <dbReference type="Proteomes" id="UP000184368"/>
    </source>
</evidence>
<dbReference type="Proteomes" id="UP000184368">
    <property type="component" value="Unassembled WGS sequence"/>
</dbReference>
<keyword evidence="2" id="KW-1185">Reference proteome</keyword>
<accession>A0A1M4Z4W2</accession>
<dbReference type="EMBL" id="FQUO01000005">
    <property type="protein sequence ID" value="SHF12626.1"/>
    <property type="molecule type" value="Genomic_DNA"/>
</dbReference>
<dbReference type="AlphaFoldDB" id="A0A1M4Z4W2"/>
<proteinExistence type="predicted"/>
<gene>
    <name evidence="1" type="ORF">SAMN05444008_10575</name>
</gene>
<name>A0A1M4Z4W2_9BACT</name>
<sequence length="70" mass="8043">MPDLYCLQHFDAADMVTLTEGQFFCQTNESTHLQGITLTDTEYTHDSVDGYCHQNAYFQIEVFKNATVMI</sequence>
<organism evidence="1 2">
    <name type="scientific">Cnuella takakiae</name>
    <dbReference type="NCBI Taxonomy" id="1302690"/>
    <lineage>
        <taxon>Bacteria</taxon>
        <taxon>Pseudomonadati</taxon>
        <taxon>Bacteroidota</taxon>
        <taxon>Chitinophagia</taxon>
        <taxon>Chitinophagales</taxon>
        <taxon>Chitinophagaceae</taxon>
        <taxon>Cnuella</taxon>
    </lineage>
</organism>
<evidence type="ECO:0000313" key="1">
    <source>
        <dbReference type="EMBL" id="SHF12626.1"/>
    </source>
</evidence>
<protein>
    <submittedName>
        <fullName evidence="1">Uncharacterized protein</fullName>
    </submittedName>
</protein>
<reference evidence="1 2" key="1">
    <citation type="submission" date="2016-11" db="EMBL/GenBank/DDBJ databases">
        <authorList>
            <person name="Jaros S."/>
            <person name="Januszkiewicz K."/>
            <person name="Wedrychowicz H."/>
        </authorList>
    </citation>
    <scope>NUCLEOTIDE SEQUENCE [LARGE SCALE GENOMIC DNA]</scope>
    <source>
        <strain evidence="1 2">DSM 26897</strain>
    </source>
</reference>